<reference evidence="1" key="1">
    <citation type="thesis" date="2020" institute="ProQuest LLC" country="789 East Eisenhower Parkway, Ann Arbor, MI, USA">
        <title>Comparative Genomics and Chromosome Evolution.</title>
        <authorList>
            <person name="Mudd A.B."/>
        </authorList>
    </citation>
    <scope>NUCLEOTIDE SEQUENCE</scope>
    <source>
        <strain evidence="1">237g6f4</strain>
        <tissue evidence="1">Blood</tissue>
    </source>
</reference>
<evidence type="ECO:0000313" key="1">
    <source>
        <dbReference type="EMBL" id="KAG8550936.1"/>
    </source>
</evidence>
<dbReference type="AlphaFoldDB" id="A0AAV6ZNS5"/>
<accession>A0AAV6ZNS5</accession>
<proteinExistence type="predicted"/>
<sequence length="99" mass="11311">MIYKIYKWAGQAKFLCCDICFCLSVSCDRSSCTKIRPESAASPFILYSPFKISWRGRNYSNLTLGGQIPRSCDRWGVSSHSNSCCYSAQYFAIDKYFVL</sequence>
<protein>
    <recommendedName>
        <fullName evidence="3">Secreted protein</fullName>
    </recommendedName>
</protein>
<comment type="caution">
    <text evidence="1">The sequence shown here is derived from an EMBL/GenBank/DDBJ whole genome shotgun (WGS) entry which is preliminary data.</text>
</comment>
<name>A0AAV6ZNS5_ENGPU</name>
<dbReference type="Proteomes" id="UP000824782">
    <property type="component" value="Unassembled WGS sequence"/>
</dbReference>
<gene>
    <name evidence="1" type="ORF">GDO81_025389</name>
</gene>
<organism evidence="1 2">
    <name type="scientific">Engystomops pustulosus</name>
    <name type="common">Tungara frog</name>
    <name type="synonym">Physalaemus pustulosus</name>
    <dbReference type="NCBI Taxonomy" id="76066"/>
    <lineage>
        <taxon>Eukaryota</taxon>
        <taxon>Metazoa</taxon>
        <taxon>Chordata</taxon>
        <taxon>Craniata</taxon>
        <taxon>Vertebrata</taxon>
        <taxon>Euteleostomi</taxon>
        <taxon>Amphibia</taxon>
        <taxon>Batrachia</taxon>
        <taxon>Anura</taxon>
        <taxon>Neobatrachia</taxon>
        <taxon>Hyloidea</taxon>
        <taxon>Leptodactylidae</taxon>
        <taxon>Leiuperinae</taxon>
        <taxon>Engystomops</taxon>
    </lineage>
</organism>
<evidence type="ECO:0000313" key="2">
    <source>
        <dbReference type="Proteomes" id="UP000824782"/>
    </source>
</evidence>
<evidence type="ECO:0008006" key="3">
    <source>
        <dbReference type="Google" id="ProtNLM"/>
    </source>
</evidence>
<dbReference type="EMBL" id="WNYA01000015">
    <property type="protein sequence ID" value="KAG8550936.1"/>
    <property type="molecule type" value="Genomic_DNA"/>
</dbReference>
<keyword evidence="2" id="KW-1185">Reference proteome</keyword>